<gene>
    <name evidence="1" type="ORF">ColSpa_08456</name>
</gene>
<accession>A0AA37P9R9</accession>
<evidence type="ECO:0000313" key="1">
    <source>
        <dbReference type="EMBL" id="GKT48275.1"/>
    </source>
</evidence>
<reference evidence="1 2" key="1">
    <citation type="submission" date="2022-03" db="EMBL/GenBank/DDBJ databases">
        <title>Genome data of Colletotrichum spp.</title>
        <authorList>
            <person name="Utami Y.D."/>
            <person name="Hiruma K."/>
        </authorList>
    </citation>
    <scope>NUCLEOTIDE SEQUENCE [LARGE SCALE GENOMIC DNA]</scope>
    <source>
        <strain evidence="1 2">MAFF 239500</strain>
    </source>
</reference>
<organism evidence="1 2">
    <name type="scientific">Colletotrichum spaethianum</name>
    <dbReference type="NCBI Taxonomy" id="700344"/>
    <lineage>
        <taxon>Eukaryota</taxon>
        <taxon>Fungi</taxon>
        <taxon>Dikarya</taxon>
        <taxon>Ascomycota</taxon>
        <taxon>Pezizomycotina</taxon>
        <taxon>Sordariomycetes</taxon>
        <taxon>Hypocreomycetidae</taxon>
        <taxon>Glomerellales</taxon>
        <taxon>Glomerellaceae</taxon>
        <taxon>Colletotrichum</taxon>
        <taxon>Colletotrichum spaethianum species complex</taxon>
    </lineage>
</organism>
<proteinExistence type="predicted"/>
<protein>
    <submittedName>
        <fullName evidence="1">Uncharacterized protein</fullName>
    </submittedName>
</protein>
<keyword evidence="2" id="KW-1185">Reference proteome</keyword>
<name>A0AA37P9R9_9PEZI</name>
<evidence type="ECO:0000313" key="2">
    <source>
        <dbReference type="Proteomes" id="UP001055115"/>
    </source>
</evidence>
<dbReference type="Proteomes" id="UP001055115">
    <property type="component" value="Unassembled WGS sequence"/>
</dbReference>
<dbReference type="RefSeq" id="XP_049130625.1">
    <property type="nucleotide sequence ID" value="XM_049274668.1"/>
</dbReference>
<dbReference type="AlphaFoldDB" id="A0AA37P9R9"/>
<comment type="caution">
    <text evidence="1">The sequence shown here is derived from an EMBL/GenBank/DDBJ whole genome shotgun (WGS) entry which is preliminary data.</text>
</comment>
<dbReference type="GeneID" id="73329258"/>
<dbReference type="EMBL" id="BQXU01000022">
    <property type="protein sequence ID" value="GKT48275.1"/>
    <property type="molecule type" value="Genomic_DNA"/>
</dbReference>
<sequence>MWSEYSIAVSKGIEFGSLNSGRPTLSPGAFTTTIAPEWSPVGPLQLGILDNPEIRETTTRFSEHAYSGAFILNRDIQPGDLMNKINIRNNLTTKTTGMRAVRSEGLEYVLAETNSYAK</sequence>